<evidence type="ECO:0000313" key="1">
    <source>
        <dbReference type="EMBL" id="SPC88017.1"/>
    </source>
</evidence>
<name>A0A2N9FAU6_FAGSY</name>
<dbReference type="EMBL" id="OIVN01000966">
    <property type="protein sequence ID" value="SPC88017.1"/>
    <property type="molecule type" value="Genomic_DNA"/>
</dbReference>
<sequence length="269" mass="28574">MAPGSRGVGAVFVHFSGVDSGQTGNAIGEPRVPRRSRSHYLSNAPGLADQLVASRKDSAREGGSCAAYFCKVPDSRESELGLVRYGPASRVHRGVFGPFEGSFPIGIPASPDKFLAIREFHVVHGCVFFPMCPGSQINLLRVRKTLCASVATSVGKFRNFQQNLILPCTEASLGSQDMILANGGRRNVPYAKGSIPVSGLVNGPVKPWSNLVNLGQTWSNLVKALQTLGDVSRTTFQGFLGTVGPSRVGNGLVKPRSNFGQPLVKLGQP</sequence>
<gene>
    <name evidence="1" type="ORF">FSB_LOCUS15899</name>
</gene>
<reference evidence="1" key="1">
    <citation type="submission" date="2018-02" db="EMBL/GenBank/DDBJ databases">
        <authorList>
            <person name="Cohen D.B."/>
            <person name="Kent A.D."/>
        </authorList>
    </citation>
    <scope>NUCLEOTIDE SEQUENCE</scope>
</reference>
<proteinExistence type="predicted"/>
<accession>A0A2N9FAU6</accession>
<organism evidence="1">
    <name type="scientific">Fagus sylvatica</name>
    <name type="common">Beechnut</name>
    <dbReference type="NCBI Taxonomy" id="28930"/>
    <lineage>
        <taxon>Eukaryota</taxon>
        <taxon>Viridiplantae</taxon>
        <taxon>Streptophyta</taxon>
        <taxon>Embryophyta</taxon>
        <taxon>Tracheophyta</taxon>
        <taxon>Spermatophyta</taxon>
        <taxon>Magnoliopsida</taxon>
        <taxon>eudicotyledons</taxon>
        <taxon>Gunneridae</taxon>
        <taxon>Pentapetalae</taxon>
        <taxon>rosids</taxon>
        <taxon>fabids</taxon>
        <taxon>Fagales</taxon>
        <taxon>Fagaceae</taxon>
        <taxon>Fagus</taxon>
    </lineage>
</organism>
<protein>
    <submittedName>
        <fullName evidence="1">Uncharacterized protein</fullName>
    </submittedName>
</protein>
<dbReference type="AlphaFoldDB" id="A0A2N9FAU6"/>